<feature type="domain" description="U-box" evidence="2">
    <location>
        <begin position="633"/>
        <end position="702"/>
    </location>
</feature>
<dbReference type="Proteomes" id="UP001489004">
    <property type="component" value="Unassembled WGS sequence"/>
</dbReference>
<dbReference type="SUPFAM" id="SSF57850">
    <property type="entry name" value="RING/U-box"/>
    <property type="match status" value="1"/>
</dbReference>
<dbReference type="PROSITE" id="PS51698">
    <property type="entry name" value="U_BOX"/>
    <property type="match status" value="1"/>
</dbReference>
<dbReference type="GO" id="GO:0016567">
    <property type="term" value="P:protein ubiquitination"/>
    <property type="evidence" value="ECO:0007669"/>
    <property type="project" value="InterPro"/>
</dbReference>
<dbReference type="Pfam" id="PF04564">
    <property type="entry name" value="U-box"/>
    <property type="match status" value="1"/>
</dbReference>
<dbReference type="Gene3D" id="3.30.40.10">
    <property type="entry name" value="Zinc/RING finger domain, C3HC4 (zinc finger)"/>
    <property type="match status" value="1"/>
</dbReference>
<keyword evidence="1" id="KW-0175">Coiled coil</keyword>
<evidence type="ECO:0000259" key="2">
    <source>
        <dbReference type="PROSITE" id="PS51698"/>
    </source>
</evidence>
<evidence type="ECO:0000313" key="3">
    <source>
        <dbReference type="EMBL" id="KAK9823910.1"/>
    </source>
</evidence>
<dbReference type="InterPro" id="IPR013083">
    <property type="entry name" value="Znf_RING/FYVE/PHD"/>
</dbReference>
<protein>
    <recommendedName>
        <fullName evidence="2">U-box domain-containing protein</fullName>
    </recommendedName>
</protein>
<dbReference type="EMBL" id="JALJOR010000002">
    <property type="protein sequence ID" value="KAK9823910.1"/>
    <property type="molecule type" value="Genomic_DNA"/>
</dbReference>
<reference evidence="3 4" key="1">
    <citation type="journal article" date="2024" name="Nat. Commun.">
        <title>Phylogenomics reveals the evolutionary origins of lichenization in chlorophyte algae.</title>
        <authorList>
            <person name="Puginier C."/>
            <person name="Libourel C."/>
            <person name="Otte J."/>
            <person name="Skaloud P."/>
            <person name="Haon M."/>
            <person name="Grisel S."/>
            <person name="Petersen M."/>
            <person name="Berrin J.G."/>
            <person name="Delaux P.M."/>
            <person name="Dal Grande F."/>
            <person name="Keller J."/>
        </authorList>
    </citation>
    <scope>NUCLEOTIDE SEQUENCE [LARGE SCALE GENOMIC DNA]</scope>
    <source>
        <strain evidence="3 4">SAG 2043</strain>
    </source>
</reference>
<dbReference type="PANTHER" id="PTHR46573">
    <property type="entry name" value="WD REPEAT, SAM AND U-BOX DOMAIN-CONTAINING PROTEIN 1"/>
    <property type="match status" value="1"/>
</dbReference>
<sequence length="702" mass="76567">MEAGVELLASLDKHGSAARHHNFGSWLLIYMKNGGTFPTTPGPFSTFVSLLQFPDLIPYMIKPLHDLLSQTSDQLYAGAEARVRKAIMETLLQDKVLPLQPGVENTLAWCLRYLTEWVVRPSSMPVAARAEDLAQRSMVPMLLTLLRLGRKICIETRGEGGSFLGPAVELARLLLPMEPFVERFASSEFVNSMLELTQIMILHFEDCVSSMLASSICALSCALLPNMQDAVVTRVSHNSADLAATARRHLQAGGQALWSFPALVAAFAHRHEIPGDAPQLMMDIIADSKQAPLARIQAMTTMGVIMDIAPQLVSEELLARLLACVPNMVGCLRAGIPQMGEDECVYAMTSVAFHLGWLKALGSRHPAVLDDAVKAGIVDVLAEMLCADTRGLTSAGIQLIWLWVKQPNALGGYIENSGLECVMQALVAAKQSTMLGHCLQHLHGEPIDCLLAGFSAFLHVAEQATRPSDPSSPANILESYGSFLALFKRLAAHQPSCFDRAQAESLGQLLASLMTAVLDYKRGDVLAILLDLCSLDEARRFVTHEPLWQELVQLAKTKRKHKQAKAKAKQAGPRAEHDKQAEVAAEAAMRALLEEEEQDKARLERVKAKQGRKKGGQPVAVDKTSAQEAACPAMLESLCCSITQALPVDPVIAADGYTYERFAIEAWLRRHSTSPMLNTELPHCNLMPNMSAKALIASIARQ</sequence>
<evidence type="ECO:0000256" key="1">
    <source>
        <dbReference type="SAM" id="Coils"/>
    </source>
</evidence>
<keyword evidence="4" id="KW-1185">Reference proteome</keyword>
<gene>
    <name evidence="3" type="ORF">WJX72_006303</name>
</gene>
<dbReference type="InterPro" id="IPR003613">
    <property type="entry name" value="Ubox_domain"/>
</dbReference>
<feature type="coiled-coil region" evidence="1">
    <location>
        <begin position="586"/>
        <end position="613"/>
    </location>
</feature>
<dbReference type="GO" id="GO:0004842">
    <property type="term" value="F:ubiquitin-protein transferase activity"/>
    <property type="evidence" value="ECO:0007669"/>
    <property type="project" value="InterPro"/>
</dbReference>
<dbReference type="CDD" id="cd16655">
    <property type="entry name" value="RING-Ubox_WDSUB1-like"/>
    <property type="match status" value="1"/>
</dbReference>
<dbReference type="AlphaFoldDB" id="A0AAW1QRP1"/>
<dbReference type="PANTHER" id="PTHR46573:SF1">
    <property type="entry name" value="WD REPEAT, SAM AND U-BOX DOMAIN-CONTAINING PROTEIN 1"/>
    <property type="match status" value="1"/>
</dbReference>
<organism evidence="3 4">
    <name type="scientific">[Myrmecia] bisecta</name>
    <dbReference type="NCBI Taxonomy" id="41462"/>
    <lineage>
        <taxon>Eukaryota</taxon>
        <taxon>Viridiplantae</taxon>
        <taxon>Chlorophyta</taxon>
        <taxon>core chlorophytes</taxon>
        <taxon>Trebouxiophyceae</taxon>
        <taxon>Trebouxiales</taxon>
        <taxon>Trebouxiaceae</taxon>
        <taxon>Myrmecia</taxon>
    </lineage>
</organism>
<name>A0AAW1QRP1_9CHLO</name>
<evidence type="ECO:0000313" key="4">
    <source>
        <dbReference type="Proteomes" id="UP001489004"/>
    </source>
</evidence>
<dbReference type="InterPro" id="IPR052085">
    <property type="entry name" value="WD-SAM-U-box"/>
</dbReference>
<comment type="caution">
    <text evidence="3">The sequence shown here is derived from an EMBL/GenBank/DDBJ whole genome shotgun (WGS) entry which is preliminary data.</text>
</comment>
<proteinExistence type="predicted"/>
<dbReference type="SMART" id="SM00504">
    <property type="entry name" value="Ubox"/>
    <property type="match status" value="1"/>
</dbReference>
<accession>A0AAW1QRP1</accession>